<dbReference type="PANTHER" id="PTHR44520:SF1">
    <property type="entry name" value="TWO-COMPONENT SYSTEM REGULATORY PROTEIN"/>
    <property type="match status" value="1"/>
</dbReference>
<dbReference type="SUPFAM" id="SSF52172">
    <property type="entry name" value="CheY-like"/>
    <property type="match status" value="1"/>
</dbReference>
<gene>
    <name evidence="3" type="ORF">E0F88_01745</name>
</gene>
<feature type="modified residue" description="4-aspartylphosphate" evidence="1">
    <location>
        <position position="73"/>
    </location>
</feature>
<comment type="caution">
    <text evidence="3">The sequence shown here is derived from an EMBL/GenBank/DDBJ whole genome shotgun (WGS) entry which is preliminary data.</text>
</comment>
<proteinExistence type="predicted"/>
<dbReference type="InterPro" id="IPR001789">
    <property type="entry name" value="Sig_transdc_resp-reg_receiver"/>
</dbReference>
<dbReference type="PROSITE" id="PS50110">
    <property type="entry name" value="RESPONSE_REGULATORY"/>
    <property type="match status" value="1"/>
</dbReference>
<dbReference type="GO" id="GO:0000160">
    <property type="term" value="P:phosphorelay signal transduction system"/>
    <property type="evidence" value="ECO:0007669"/>
    <property type="project" value="InterPro"/>
</dbReference>
<dbReference type="Pfam" id="PF00072">
    <property type="entry name" value="Response_reg"/>
    <property type="match status" value="1"/>
</dbReference>
<evidence type="ECO:0000313" key="3">
    <source>
        <dbReference type="EMBL" id="TDE18289.1"/>
    </source>
</evidence>
<accession>A0A4R5DV02</accession>
<keyword evidence="4" id="KW-1185">Reference proteome</keyword>
<dbReference type="Proteomes" id="UP000294850">
    <property type="component" value="Unassembled WGS sequence"/>
</dbReference>
<dbReference type="RefSeq" id="WP_131956049.1">
    <property type="nucleotide sequence ID" value="NZ_SMFL01000001.1"/>
</dbReference>
<dbReference type="InterPro" id="IPR052893">
    <property type="entry name" value="TCS_response_regulator"/>
</dbReference>
<organism evidence="3 4">
    <name type="scientific">Dyadobacter psychrotolerans</name>
    <dbReference type="NCBI Taxonomy" id="2541721"/>
    <lineage>
        <taxon>Bacteria</taxon>
        <taxon>Pseudomonadati</taxon>
        <taxon>Bacteroidota</taxon>
        <taxon>Cytophagia</taxon>
        <taxon>Cytophagales</taxon>
        <taxon>Spirosomataceae</taxon>
        <taxon>Dyadobacter</taxon>
    </lineage>
</organism>
<evidence type="ECO:0000259" key="2">
    <source>
        <dbReference type="PROSITE" id="PS50110"/>
    </source>
</evidence>
<keyword evidence="1" id="KW-0597">Phosphoprotein</keyword>
<evidence type="ECO:0000313" key="4">
    <source>
        <dbReference type="Proteomes" id="UP000294850"/>
    </source>
</evidence>
<reference evidence="3 4" key="1">
    <citation type="submission" date="2019-03" db="EMBL/GenBank/DDBJ databases">
        <title>Dyadobacter AR-3-6 sp. nov., isolated from arctic soil.</title>
        <authorList>
            <person name="Chaudhary D.K."/>
        </authorList>
    </citation>
    <scope>NUCLEOTIDE SEQUENCE [LARGE SCALE GENOMIC DNA]</scope>
    <source>
        <strain evidence="3 4">AR-3-6</strain>
    </source>
</reference>
<dbReference type="PANTHER" id="PTHR44520">
    <property type="entry name" value="RESPONSE REGULATOR RCP1-RELATED"/>
    <property type="match status" value="1"/>
</dbReference>
<dbReference type="Gene3D" id="3.40.50.2300">
    <property type="match status" value="1"/>
</dbReference>
<protein>
    <submittedName>
        <fullName evidence="3">Response regulator</fullName>
    </submittedName>
</protein>
<dbReference type="SMART" id="SM00448">
    <property type="entry name" value="REC"/>
    <property type="match status" value="1"/>
</dbReference>
<dbReference type="AlphaFoldDB" id="A0A4R5DV02"/>
<dbReference type="EMBL" id="SMFL01000001">
    <property type="protein sequence ID" value="TDE18289.1"/>
    <property type="molecule type" value="Genomic_DNA"/>
</dbReference>
<sequence length="156" mass="17795">MDISILPGSQLKKEIYFVDDNADQRFIVRNIFKTYLPNHPIRFFDSGQALYLHLIAISADGYKGPTPGLFLLDLNMPGIDGYHLLKLIRQRLNTKNISWTILPAVIFTNQASDAQINECYQAGANSVIIKPYEPEDFIKLLELISNYWLGYNKLTA</sequence>
<evidence type="ECO:0000256" key="1">
    <source>
        <dbReference type="PROSITE-ProRule" id="PRU00169"/>
    </source>
</evidence>
<dbReference type="InterPro" id="IPR011006">
    <property type="entry name" value="CheY-like_superfamily"/>
</dbReference>
<feature type="domain" description="Response regulatory" evidence="2">
    <location>
        <begin position="14"/>
        <end position="145"/>
    </location>
</feature>
<dbReference type="OrthoDB" id="673187at2"/>
<name>A0A4R5DV02_9BACT</name>